<dbReference type="InParanoid" id="W4JS35"/>
<reference evidence="2 3" key="1">
    <citation type="journal article" date="2012" name="New Phytol.">
        <title>Insight into trade-off between wood decay and parasitism from the genome of a fungal forest pathogen.</title>
        <authorList>
            <person name="Olson A."/>
            <person name="Aerts A."/>
            <person name="Asiegbu F."/>
            <person name="Belbahri L."/>
            <person name="Bouzid O."/>
            <person name="Broberg A."/>
            <person name="Canback B."/>
            <person name="Coutinho P.M."/>
            <person name="Cullen D."/>
            <person name="Dalman K."/>
            <person name="Deflorio G."/>
            <person name="van Diepen L.T."/>
            <person name="Dunand C."/>
            <person name="Duplessis S."/>
            <person name="Durling M."/>
            <person name="Gonthier P."/>
            <person name="Grimwood J."/>
            <person name="Fossdal C.G."/>
            <person name="Hansson D."/>
            <person name="Henrissat B."/>
            <person name="Hietala A."/>
            <person name="Himmelstrand K."/>
            <person name="Hoffmeister D."/>
            <person name="Hogberg N."/>
            <person name="James T.Y."/>
            <person name="Karlsson M."/>
            <person name="Kohler A."/>
            <person name="Kues U."/>
            <person name="Lee Y.H."/>
            <person name="Lin Y.C."/>
            <person name="Lind M."/>
            <person name="Lindquist E."/>
            <person name="Lombard V."/>
            <person name="Lucas S."/>
            <person name="Lunden K."/>
            <person name="Morin E."/>
            <person name="Murat C."/>
            <person name="Park J."/>
            <person name="Raffaello T."/>
            <person name="Rouze P."/>
            <person name="Salamov A."/>
            <person name="Schmutz J."/>
            <person name="Solheim H."/>
            <person name="Stahlberg J."/>
            <person name="Velez H."/>
            <person name="de Vries R.P."/>
            <person name="Wiebenga A."/>
            <person name="Woodward S."/>
            <person name="Yakovlev I."/>
            <person name="Garbelotto M."/>
            <person name="Martin F."/>
            <person name="Grigoriev I.V."/>
            <person name="Stenlid J."/>
        </authorList>
    </citation>
    <scope>NUCLEOTIDE SEQUENCE [LARGE SCALE GENOMIC DNA]</scope>
    <source>
        <strain evidence="2 3">TC 32-1</strain>
    </source>
</reference>
<dbReference type="GeneID" id="20676569"/>
<evidence type="ECO:0000256" key="1">
    <source>
        <dbReference type="SAM" id="MobiDB-lite"/>
    </source>
</evidence>
<feature type="compositionally biased region" description="Basic and acidic residues" evidence="1">
    <location>
        <begin position="71"/>
        <end position="90"/>
    </location>
</feature>
<dbReference type="HOGENOM" id="CLU_824011_0_0_1"/>
<dbReference type="OrthoDB" id="3025610at2759"/>
<keyword evidence="3" id="KW-1185">Reference proteome</keyword>
<evidence type="ECO:0000313" key="2">
    <source>
        <dbReference type="EMBL" id="ETW76348.1"/>
    </source>
</evidence>
<proteinExistence type="predicted"/>
<organism evidence="2 3">
    <name type="scientific">Heterobasidion irregulare (strain TC 32-1)</name>
    <dbReference type="NCBI Taxonomy" id="747525"/>
    <lineage>
        <taxon>Eukaryota</taxon>
        <taxon>Fungi</taxon>
        <taxon>Dikarya</taxon>
        <taxon>Basidiomycota</taxon>
        <taxon>Agaricomycotina</taxon>
        <taxon>Agaricomycetes</taxon>
        <taxon>Russulales</taxon>
        <taxon>Bondarzewiaceae</taxon>
        <taxon>Heterobasidion</taxon>
        <taxon>Heterobasidion annosum species complex</taxon>
    </lineage>
</organism>
<dbReference type="KEGG" id="hir:HETIRDRAFT_454946"/>
<dbReference type="AlphaFoldDB" id="W4JS35"/>
<dbReference type="Proteomes" id="UP000030671">
    <property type="component" value="Unassembled WGS sequence"/>
</dbReference>
<dbReference type="RefSeq" id="XP_009551268.1">
    <property type="nucleotide sequence ID" value="XM_009552973.1"/>
</dbReference>
<feature type="region of interest" description="Disordered" evidence="1">
    <location>
        <begin position="1"/>
        <end position="120"/>
    </location>
</feature>
<feature type="compositionally biased region" description="Polar residues" evidence="1">
    <location>
        <begin position="27"/>
        <end position="36"/>
    </location>
</feature>
<name>W4JS35_HETIT</name>
<dbReference type="EMBL" id="KI925464">
    <property type="protein sequence ID" value="ETW76348.1"/>
    <property type="molecule type" value="Genomic_DNA"/>
</dbReference>
<protein>
    <submittedName>
        <fullName evidence="2">Uncharacterized protein</fullName>
    </submittedName>
</protein>
<gene>
    <name evidence="2" type="ORF">HETIRDRAFT_454946</name>
</gene>
<sequence length="337" mass="36867">MPAPLTFSPIAASQPRRDPQVAVPTARRSNPITNYMTPLPHGTTRRSRPPSPLADDVFSISKRTTPAPLKRKSEEVSFDPSERASKKRELGQVGSSTKTHKDARGVSSRKAPTPDGTVKNGIRWVDLKTTPTPQKHSKTPILVRHHKQTNAPESSNGMAQFKTPIVEHQLPRDAFDALVSFSRTNALAQPPKNISLAYTIVADANTDNRQHVAQVVKVLRATTKLQFSYARLTPSLRGPALAALVQSRLTLLMTWAPPDSSQVDFVNVAISNGTPEKPGLVQNKYHCQCPLGRVPSAQSPNSTSNNCNGWVYVRSMNVTSYPVGIRGQRVEIAVEHS</sequence>
<accession>W4JS35</accession>
<evidence type="ECO:0000313" key="3">
    <source>
        <dbReference type="Proteomes" id="UP000030671"/>
    </source>
</evidence>